<accession>U5QNE2</accession>
<organism evidence="12 13">
    <name type="scientific">Gloeobacter kilaueensis (strain ATCC BAA-2537 / CCAP 1431/1 / ULC 316 / JS1)</name>
    <dbReference type="NCBI Taxonomy" id="1183438"/>
    <lineage>
        <taxon>Bacteria</taxon>
        <taxon>Bacillati</taxon>
        <taxon>Cyanobacteriota</taxon>
        <taxon>Cyanophyceae</taxon>
        <taxon>Gloeobacterales</taxon>
        <taxon>Gloeobacteraceae</taxon>
        <taxon>Gloeobacter</taxon>
    </lineage>
</organism>
<dbReference type="GO" id="GO:0016887">
    <property type="term" value="F:ATP hydrolysis activity"/>
    <property type="evidence" value="ECO:0007669"/>
    <property type="project" value="InterPro"/>
</dbReference>
<evidence type="ECO:0000256" key="4">
    <source>
        <dbReference type="ARBA" id="ARBA00022475"/>
    </source>
</evidence>
<evidence type="ECO:0000313" key="12">
    <source>
        <dbReference type="EMBL" id="AGY60441.1"/>
    </source>
</evidence>
<dbReference type="InterPro" id="IPR017871">
    <property type="entry name" value="ABC_transporter-like_CS"/>
</dbReference>
<dbReference type="Gene3D" id="3.40.190.10">
    <property type="entry name" value="Periplasmic binding protein-like II"/>
    <property type="match status" value="2"/>
</dbReference>
<dbReference type="SUPFAM" id="SSF53850">
    <property type="entry name" value="Periplasmic binding protein-like II"/>
    <property type="match status" value="1"/>
</dbReference>
<protein>
    <submittedName>
        <fullName evidence="12">Nitrate ABC transporter, ATPase subunits C and D</fullName>
    </submittedName>
</protein>
<dbReference type="PROSITE" id="PS50893">
    <property type="entry name" value="ABC_TRANSPORTER_2"/>
    <property type="match status" value="1"/>
</dbReference>
<evidence type="ECO:0000256" key="7">
    <source>
        <dbReference type="ARBA" id="ARBA00022840"/>
    </source>
</evidence>
<evidence type="ECO:0000256" key="10">
    <source>
        <dbReference type="ARBA" id="ARBA00023136"/>
    </source>
</evidence>
<evidence type="ECO:0000256" key="1">
    <source>
        <dbReference type="ARBA" id="ARBA00004417"/>
    </source>
</evidence>
<dbReference type="InterPro" id="IPR050166">
    <property type="entry name" value="ABC_transporter_ATP-bind"/>
</dbReference>
<dbReference type="EMBL" id="CP003587">
    <property type="protein sequence ID" value="AGY60441.1"/>
    <property type="molecule type" value="Genomic_DNA"/>
</dbReference>
<evidence type="ECO:0000256" key="3">
    <source>
        <dbReference type="ARBA" id="ARBA00022448"/>
    </source>
</evidence>
<proteinExistence type="inferred from homology"/>
<feature type="domain" description="ABC transporter" evidence="11">
    <location>
        <begin position="4"/>
        <end position="238"/>
    </location>
</feature>
<keyword evidence="8" id="KW-1278">Translocase</keyword>
<dbReference type="Pfam" id="PF00005">
    <property type="entry name" value="ABC_tran"/>
    <property type="match status" value="1"/>
</dbReference>
<dbReference type="HOGENOM" id="CLU_025127_1_1_3"/>
<dbReference type="GO" id="GO:0006811">
    <property type="term" value="P:monoatomic ion transport"/>
    <property type="evidence" value="ECO:0007669"/>
    <property type="project" value="UniProtKB-KW"/>
</dbReference>
<dbReference type="Gene3D" id="3.40.50.300">
    <property type="entry name" value="P-loop containing nucleotide triphosphate hydrolases"/>
    <property type="match status" value="1"/>
</dbReference>
<dbReference type="eggNOG" id="COG0715">
    <property type="taxonomic scope" value="Bacteria"/>
</dbReference>
<name>U5QNE2_GLOK1</name>
<keyword evidence="3" id="KW-0813">Transport</keyword>
<sequence>MAFLEIQNAGKCFIGKKGERFEALKGVNLQIEEGEFVSIIGHSGCGKSTLLNMIAGLNLATSGRVTVAGVPVNGPGPDRMVAFQNHSLLPWLTVRQNIALAVRAVHGERGAEEQKQIVEEHLQLVQLVAAADKKPGQISGGMRQRVGIARALATRPKVLLLDEPFGALDALTRGRLQEQLLKIWEAHRITVVMVTHDVEEALLLSDRIVMMSNGPAARVAEVMGVELPRPRSRMEVINNPHYYRQRNELLYFLSKAKKAAQGGIPRLQPATSASTSLEKTALSLGFVPLSDCVPFVVAQQKGFFAEQGLNVTLVREPGWKAIHEGLIEERLDAALAVTPMALGESLGSFRRAAVPLIAAMPLTRNGNAITLHRRYWEQGVRSREDFARLLAGTRRPVLGVVSAHSMHNLLLRHWLAGAGIDPDRDVELVVIPPPQMVANLRAGNIDGFCSGEPWNARAVHEGLGFVPATSLDLWSGHPEKSLILRQSWADAHPRTHLALTKALLEACRWAADASHREELIALVTAKAFVNADPIYASLGLSGSYDYGFGRTAHLEDFNLFEGASTNLSERLWILAQMARWGLVPFPVDWQRAIERVWCEDTYRQAAAELGIVLPEAGYQPLALPGDAILDPADPGAYLASFAISHPQLPAAV</sequence>
<dbReference type="eggNOG" id="COG1116">
    <property type="taxonomic scope" value="Bacteria"/>
</dbReference>
<reference evidence="12 13" key="1">
    <citation type="journal article" date="2013" name="PLoS ONE">
        <title>Cultivation and Complete Genome Sequencing of Gloeobacter kilaueensis sp. nov., from a Lava Cave in Kilauea Caldera, Hawai'i.</title>
        <authorList>
            <person name="Saw J.H."/>
            <person name="Schatz M."/>
            <person name="Brown M.V."/>
            <person name="Kunkel D.D."/>
            <person name="Foster J.S."/>
            <person name="Shick H."/>
            <person name="Christensen S."/>
            <person name="Hou S."/>
            <person name="Wan X."/>
            <person name="Donachie S.P."/>
        </authorList>
    </citation>
    <scope>NUCLEOTIDE SEQUENCE [LARGE SCALE GENOMIC DNA]</scope>
    <source>
        <strain evidence="13">JS</strain>
    </source>
</reference>
<dbReference type="Pfam" id="PF13379">
    <property type="entry name" value="NMT1_2"/>
    <property type="match status" value="1"/>
</dbReference>
<keyword evidence="13" id="KW-1185">Reference proteome</keyword>
<dbReference type="InterPro" id="IPR044527">
    <property type="entry name" value="NrtA/CpmA_ABC-bd_dom"/>
</dbReference>
<dbReference type="GO" id="GO:0015112">
    <property type="term" value="F:nitrate transmembrane transporter activity"/>
    <property type="evidence" value="ECO:0007669"/>
    <property type="project" value="InterPro"/>
</dbReference>
<dbReference type="RefSeq" id="WP_023175791.1">
    <property type="nucleotide sequence ID" value="NC_022600.1"/>
</dbReference>
<evidence type="ECO:0000313" key="13">
    <source>
        <dbReference type="Proteomes" id="UP000017396"/>
    </source>
</evidence>
<dbReference type="SUPFAM" id="SSF52540">
    <property type="entry name" value="P-loop containing nucleoside triphosphate hydrolases"/>
    <property type="match status" value="1"/>
</dbReference>
<dbReference type="SMART" id="SM00382">
    <property type="entry name" value="AAA"/>
    <property type="match status" value="1"/>
</dbReference>
<dbReference type="OrthoDB" id="568193at2"/>
<dbReference type="InterPro" id="IPR003439">
    <property type="entry name" value="ABC_transporter-like_ATP-bd"/>
</dbReference>
<keyword evidence="5" id="KW-0997">Cell inner membrane</keyword>
<keyword evidence="4" id="KW-1003">Cell membrane</keyword>
<evidence type="ECO:0000256" key="9">
    <source>
        <dbReference type="ARBA" id="ARBA00023065"/>
    </source>
</evidence>
<comment type="subcellular location">
    <subcellularLocation>
        <location evidence="1">Cell inner membrane</location>
        <topology evidence="1">Peripheral membrane protein</topology>
    </subcellularLocation>
</comment>
<evidence type="ECO:0000256" key="8">
    <source>
        <dbReference type="ARBA" id="ARBA00022967"/>
    </source>
</evidence>
<keyword evidence="7" id="KW-0067">ATP-binding</keyword>
<dbReference type="PANTHER" id="PTHR42788">
    <property type="entry name" value="TAURINE IMPORT ATP-BINDING PROTEIN-RELATED"/>
    <property type="match status" value="1"/>
</dbReference>
<evidence type="ECO:0000259" key="11">
    <source>
        <dbReference type="PROSITE" id="PS50893"/>
    </source>
</evidence>
<keyword evidence="9" id="KW-0406">Ion transport</keyword>
<evidence type="ECO:0000256" key="5">
    <source>
        <dbReference type="ARBA" id="ARBA00022519"/>
    </source>
</evidence>
<dbReference type="InterPro" id="IPR003593">
    <property type="entry name" value="AAA+_ATPase"/>
</dbReference>
<dbReference type="PROSITE" id="PS00211">
    <property type="entry name" value="ABC_TRANSPORTER_1"/>
    <property type="match status" value="1"/>
</dbReference>
<gene>
    <name evidence="12" type="primary">nrtC</name>
    <name evidence="12" type="ORF">GKIL_4195</name>
</gene>
<dbReference type="KEGG" id="glj:GKIL_4195"/>
<dbReference type="Proteomes" id="UP000017396">
    <property type="component" value="Chromosome"/>
</dbReference>
<dbReference type="CDD" id="cd03293">
    <property type="entry name" value="ABC_NrtD_SsuB_transporters"/>
    <property type="match status" value="1"/>
</dbReference>
<keyword evidence="6" id="KW-0547">Nucleotide-binding</keyword>
<keyword evidence="10" id="KW-0472">Membrane</keyword>
<dbReference type="STRING" id="1183438.GKIL_4195"/>
<dbReference type="NCBIfam" id="TIGR01184">
    <property type="entry name" value="ntrCD"/>
    <property type="match status" value="1"/>
</dbReference>
<comment type="similarity">
    <text evidence="2">Belongs to the ABC transporter superfamily. Nitrate/nitrite/cyanate uptake transporter (NitT) (TC 3.A.1.16) family.</text>
</comment>
<evidence type="ECO:0000256" key="2">
    <source>
        <dbReference type="ARBA" id="ARBA00009440"/>
    </source>
</evidence>
<dbReference type="CDD" id="cd13553">
    <property type="entry name" value="PBP2_NrtA_CpmA_like"/>
    <property type="match status" value="1"/>
</dbReference>
<dbReference type="InterPro" id="IPR027417">
    <property type="entry name" value="P-loop_NTPase"/>
</dbReference>
<dbReference type="InterPro" id="IPR005890">
    <property type="entry name" value="NO3_transporter_ATP-bd-like"/>
</dbReference>
<evidence type="ECO:0000256" key="6">
    <source>
        <dbReference type="ARBA" id="ARBA00022741"/>
    </source>
</evidence>
<dbReference type="AlphaFoldDB" id="U5QNE2"/>
<dbReference type="GO" id="GO:0005524">
    <property type="term" value="F:ATP binding"/>
    <property type="evidence" value="ECO:0007669"/>
    <property type="project" value="UniProtKB-KW"/>
</dbReference>
<dbReference type="GO" id="GO:0005886">
    <property type="term" value="C:plasma membrane"/>
    <property type="evidence" value="ECO:0007669"/>
    <property type="project" value="UniProtKB-SubCell"/>
</dbReference>
<dbReference type="PANTHER" id="PTHR42788:SF7">
    <property type="entry name" value="NITRATE ABC TRANSPORTER ATP-BINDING PROTEIN"/>
    <property type="match status" value="1"/>
</dbReference>